<reference evidence="1" key="1">
    <citation type="submission" date="2022-05" db="EMBL/GenBank/DDBJ databases">
        <title>Chromosome-level genome of Chaenocephalus aceratus.</title>
        <authorList>
            <person name="Park H."/>
        </authorList>
    </citation>
    <scope>NUCLEOTIDE SEQUENCE</scope>
    <source>
        <strain evidence="1">KU_202001</strain>
    </source>
</reference>
<comment type="caution">
    <text evidence="1">The sequence shown here is derived from an EMBL/GenBank/DDBJ whole genome shotgun (WGS) entry which is preliminary data.</text>
</comment>
<dbReference type="Proteomes" id="UP001057452">
    <property type="component" value="Chromosome 6"/>
</dbReference>
<proteinExistence type="predicted"/>
<name>A0ACB9XF51_CHAAC</name>
<evidence type="ECO:0000313" key="1">
    <source>
        <dbReference type="EMBL" id="KAI4825328.1"/>
    </source>
</evidence>
<sequence length="139" mass="15689">MDAPIDFHRHFSWLRQARQCSAADQDTYQERLLRLEGDKESLVLQVSILTDQVKAQGEKIRDLESSLEEHRQKLASTEVMLQQLSRRSCVRCEVQLGGDLGKTERAEAFESEAAPSGIQVTLLRAGAGAVHCWRHSVML</sequence>
<accession>A0ACB9XF51</accession>
<evidence type="ECO:0000313" key="2">
    <source>
        <dbReference type="Proteomes" id="UP001057452"/>
    </source>
</evidence>
<organism evidence="1 2">
    <name type="scientific">Chaenocephalus aceratus</name>
    <name type="common">Blackfin icefish</name>
    <name type="synonym">Chaenichthys aceratus</name>
    <dbReference type="NCBI Taxonomy" id="36190"/>
    <lineage>
        <taxon>Eukaryota</taxon>
        <taxon>Metazoa</taxon>
        <taxon>Chordata</taxon>
        <taxon>Craniata</taxon>
        <taxon>Vertebrata</taxon>
        <taxon>Euteleostomi</taxon>
        <taxon>Actinopterygii</taxon>
        <taxon>Neopterygii</taxon>
        <taxon>Teleostei</taxon>
        <taxon>Neoteleostei</taxon>
        <taxon>Acanthomorphata</taxon>
        <taxon>Eupercaria</taxon>
        <taxon>Perciformes</taxon>
        <taxon>Notothenioidei</taxon>
        <taxon>Channichthyidae</taxon>
        <taxon>Chaenocephalus</taxon>
    </lineage>
</organism>
<dbReference type="EMBL" id="CM043790">
    <property type="protein sequence ID" value="KAI4825328.1"/>
    <property type="molecule type" value="Genomic_DNA"/>
</dbReference>
<keyword evidence="2" id="KW-1185">Reference proteome</keyword>
<protein>
    <submittedName>
        <fullName evidence="1">Uncharacterized protein</fullName>
    </submittedName>
</protein>
<gene>
    <name evidence="1" type="ORF">KUCAC02_021014</name>
</gene>